<proteinExistence type="predicted"/>
<dbReference type="Gene3D" id="3.40.50.2000">
    <property type="entry name" value="Glycogen Phosphorylase B"/>
    <property type="match status" value="2"/>
</dbReference>
<name>A0A4U1MK74_9BACL</name>
<dbReference type="AlphaFoldDB" id="A0A4U1MK74"/>
<feature type="domain" description="Glycosyl transferase family 1" evidence="1">
    <location>
        <begin position="169"/>
        <end position="327"/>
    </location>
</feature>
<comment type="caution">
    <text evidence="3">The sequence shown here is derived from an EMBL/GenBank/DDBJ whole genome shotgun (WGS) entry which is preliminary data.</text>
</comment>
<evidence type="ECO:0000259" key="2">
    <source>
        <dbReference type="Pfam" id="PF13439"/>
    </source>
</evidence>
<dbReference type="RefSeq" id="WP_136946884.1">
    <property type="nucleotide sequence ID" value="NZ_SWFM01000002.1"/>
</dbReference>
<reference evidence="3 4" key="1">
    <citation type="submission" date="2019-04" db="EMBL/GenBank/DDBJ databases">
        <title>Genome sequence of Bacillus hwajinpoensis strain Y2.</title>
        <authorList>
            <person name="Fair J.L."/>
            <person name="Maclea K.S."/>
        </authorList>
    </citation>
    <scope>NUCLEOTIDE SEQUENCE [LARGE SCALE GENOMIC DNA]</scope>
    <source>
        <strain evidence="3 4">Y2</strain>
    </source>
</reference>
<dbReference type="SUPFAM" id="SSF53756">
    <property type="entry name" value="UDP-Glycosyltransferase/glycogen phosphorylase"/>
    <property type="match status" value="1"/>
</dbReference>
<dbReference type="Pfam" id="PF13439">
    <property type="entry name" value="Glyco_transf_4"/>
    <property type="match status" value="1"/>
</dbReference>
<dbReference type="Proteomes" id="UP000310541">
    <property type="component" value="Unassembled WGS sequence"/>
</dbReference>
<evidence type="ECO:0000313" key="4">
    <source>
        <dbReference type="Proteomes" id="UP000310541"/>
    </source>
</evidence>
<dbReference type="Pfam" id="PF00534">
    <property type="entry name" value="Glycos_transf_1"/>
    <property type="match status" value="1"/>
</dbReference>
<dbReference type="GO" id="GO:0016757">
    <property type="term" value="F:glycosyltransferase activity"/>
    <property type="evidence" value="ECO:0007669"/>
    <property type="project" value="InterPro"/>
</dbReference>
<gene>
    <name evidence="3" type="ORF">FBF83_09360</name>
</gene>
<evidence type="ECO:0000313" key="3">
    <source>
        <dbReference type="EMBL" id="TKD70810.1"/>
    </source>
</evidence>
<protein>
    <submittedName>
        <fullName evidence="3">Glycosyltransferase family 4 protein</fullName>
    </submittedName>
</protein>
<evidence type="ECO:0000259" key="1">
    <source>
        <dbReference type="Pfam" id="PF00534"/>
    </source>
</evidence>
<feature type="domain" description="Glycosyltransferase subfamily 4-like N-terminal" evidence="2">
    <location>
        <begin position="13"/>
        <end position="165"/>
    </location>
</feature>
<dbReference type="InterPro" id="IPR001296">
    <property type="entry name" value="Glyco_trans_1"/>
</dbReference>
<dbReference type="OrthoDB" id="139410at2"/>
<dbReference type="PANTHER" id="PTHR12526:SF630">
    <property type="entry name" value="GLYCOSYLTRANSFERASE"/>
    <property type="match status" value="1"/>
</dbReference>
<sequence length="352" mass="40126">MNLLILTDKLIHGGAENYFCRLENEVHAPDLTVYTAAGPGELQSHIKHKENFHPMSRTNHLKNIRSIRRLISHRSIDVVHANSLRMVLYLCMIKMTMNKRNSFTILYTKHNVTALEKYSKIFARLVNTYVDRVIAVSEFERENLIQKGVEAAKVTTVYNGVDLKRFYFSSKQKGDHYKIGILARLSEEKNHGLFIQIANELKGVPNLEFYIAGDGPEQESIMNQINSLGLNNITLLGNTSNPEGFIKDMDLLLLTSKKEVFPMVMLEAMAAGTPLLSVDVGGVKEAIIHNETGFLVQQYSAKQFCDIILGLVDNNEMSRKLAQRAREKVELEFSMEKMVERTMEEYLQVSRR</sequence>
<dbReference type="EMBL" id="SWFM01000002">
    <property type="protein sequence ID" value="TKD70810.1"/>
    <property type="molecule type" value="Genomic_DNA"/>
</dbReference>
<dbReference type="CDD" id="cd03819">
    <property type="entry name" value="GT4_WavL-like"/>
    <property type="match status" value="1"/>
</dbReference>
<dbReference type="PANTHER" id="PTHR12526">
    <property type="entry name" value="GLYCOSYLTRANSFERASE"/>
    <property type="match status" value="1"/>
</dbReference>
<keyword evidence="3" id="KW-0808">Transferase</keyword>
<dbReference type="InterPro" id="IPR028098">
    <property type="entry name" value="Glyco_trans_4-like_N"/>
</dbReference>
<accession>A0A4U1MK74</accession>
<organism evidence="3 4">
    <name type="scientific">Guptibacillus hwajinpoensis</name>
    <dbReference type="NCBI Taxonomy" id="208199"/>
    <lineage>
        <taxon>Bacteria</taxon>
        <taxon>Bacillati</taxon>
        <taxon>Bacillota</taxon>
        <taxon>Bacilli</taxon>
        <taxon>Bacillales</taxon>
        <taxon>Guptibacillaceae</taxon>
        <taxon>Guptibacillus</taxon>
    </lineage>
</organism>